<dbReference type="Proteomes" id="UP000216312">
    <property type="component" value="Unassembled WGS sequence"/>
</dbReference>
<accession>A0A257LS72</accession>
<feature type="domain" description="Thiamine phosphate synthase/TenI" evidence="3">
    <location>
        <begin position="212"/>
        <end position="315"/>
    </location>
</feature>
<dbReference type="InterPro" id="IPR045853">
    <property type="entry name" value="Pep_chain_release_fac_I_sf"/>
</dbReference>
<dbReference type="Pfam" id="PF02581">
    <property type="entry name" value="TMP-TENI"/>
    <property type="match status" value="1"/>
</dbReference>
<feature type="domain" description="ThiD2" evidence="4">
    <location>
        <begin position="74"/>
        <end position="151"/>
    </location>
</feature>
<dbReference type="Gene3D" id="3.30.70.1660">
    <property type="match status" value="1"/>
</dbReference>
<comment type="caution">
    <text evidence="5">The sequence shown here is derived from an EMBL/GenBank/DDBJ whole genome shotgun (WGS) entry which is preliminary data.</text>
</comment>
<dbReference type="Gene3D" id="3.30.160.20">
    <property type="match status" value="1"/>
</dbReference>
<dbReference type="GO" id="GO:0004789">
    <property type="term" value="F:thiamine-phosphate diphosphorylase activity"/>
    <property type="evidence" value="ECO:0007669"/>
    <property type="project" value="TreeGrafter"/>
</dbReference>
<dbReference type="InterPro" id="IPR013785">
    <property type="entry name" value="Aldolase_TIM"/>
</dbReference>
<dbReference type="GO" id="GO:0009228">
    <property type="term" value="P:thiamine biosynthetic process"/>
    <property type="evidence" value="ECO:0007669"/>
    <property type="project" value="UniProtKB-KW"/>
</dbReference>
<keyword evidence="2" id="KW-0784">Thiamine biosynthesis</keyword>
<organism evidence="5 6">
    <name type="scientific">candidate division WOR-3 bacterium 4484_18</name>
    <dbReference type="NCBI Taxonomy" id="2020626"/>
    <lineage>
        <taxon>Bacteria</taxon>
        <taxon>Bacteria division WOR-3</taxon>
    </lineage>
</organism>
<dbReference type="PANTHER" id="PTHR20857:SF23">
    <property type="entry name" value="THIAMINE BIOSYNTHETIC BIFUNCTIONAL ENZYME"/>
    <property type="match status" value="1"/>
</dbReference>
<reference evidence="6" key="1">
    <citation type="submission" date="2017-07" db="EMBL/GenBank/DDBJ databases">
        <title>Novel pathways for hydrocarbon cycling and metabolic interdependencies in hydrothermal sediment communities.</title>
        <authorList>
            <person name="Dombrowski N."/>
            <person name="Seitz K."/>
            <person name="Teske A."/>
            <person name="Baker B."/>
        </authorList>
    </citation>
    <scope>NUCLEOTIDE SEQUENCE [LARGE SCALE GENOMIC DNA]</scope>
</reference>
<gene>
    <name evidence="5" type="ORF">CGW93_05005</name>
</gene>
<comment type="pathway">
    <text evidence="1">Cofactor biosynthesis; thiamine diphosphate biosynthesis.</text>
</comment>
<evidence type="ECO:0000259" key="4">
    <source>
        <dbReference type="Pfam" id="PF17792"/>
    </source>
</evidence>
<evidence type="ECO:0000259" key="3">
    <source>
        <dbReference type="Pfam" id="PF02581"/>
    </source>
</evidence>
<evidence type="ECO:0000256" key="2">
    <source>
        <dbReference type="ARBA" id="ARBA00022977"/>
    </source>
</evidence>
<dbReference type="InterPro" id="IPR041397">
    <property type="entry name" value="ThiD2"/>
</dbReference>
<name>A0A257LS72_UNCW3</name>
<dbReference type="AlphaFoldDB" id="A0A257LS72"/>
<protein>
    <recommendedName>
        <fullName evidence="7">Thiamine phosphate synthase</fullName>
    </recommendedName>
</protein>
<evidence type="ECO:0000313" key="6">
    <source>
        <dbReference type="Proteomes" id="UP000216312"/>
    </source>
</evidence>
<sequence length="325" mass="37778">MLRIRRLGSHTYLQVCLYQLKREEQRRKLDELRDKSDIGWGYEIRSYVLHPYKLVKDHRTGYESTNPDLVLDGEVEALRVLEDICRFKYKLVQAARGLKLLRHEVTNWRSKFSDQLLRSRWSETDLGRKDYDLPYGVANLWETNFNRAKESRSTVWGGEPVGDELQPCSVRVVEELTRVLIPEDVSLVRGWRFKLYDMEKEYLKKGFDLSFYAIVGEELFNLDIKHVVDVFANGGVTTIQLRVKQLSNRKVWQLADELHKLTGGYNIPLIINDRVDIAVAVDAEGVHLGQDDMPADIARKLLGYGKLLGVTVHSLWIYQLSLWVV</sequence>
<dbReference type="InterPro" id="IPR022998">
    <property type="entry name" value="ThiamineP_synth_TenI"/>
</dbReference>
<proteinExistence type="predicted"/>
<evidence type="ECO:0008006" key="7">
    <source>
        <dbReference type="Google" id="ProtNLM"/>
    </source>
</evidence>
<dbReference type="SUPFAM" id="SSF75620">
    <property type="entry name" value="Release factor"/>
    <property type="match status" value="1"/>
</dbReference>
<dbReference type="EMBL" id="NMUJ01000078">
    <property type="protein sequence ID" value="OYV02538.1"/>
    <property type="molecule type" value="Genomic_DNA"/>
</dbReference>
<evidence type="ECO:0000313" key="5">
    <source>
        <dbReference type="EMBL" id="OYV02538.1"/>
    </source>
</evidence>
<dbReference type="GO" id="GO:0005737">
    <property type="term" value="C:cytoplasm"/>
    <property type="evidence" value="ECO:0007669"/>
    <property type="project" value="TreeGrafter"/>
</dbReference>
<dbReference type="PANTHER" id="PTHR20857">
    <property type="entry name" value="THIAMINE-PHOSPHATE PYROPHOSPHORYLASE"/>
    <property type="match status" value="1"/>
</dbReference>
<dbReference type="InterPro" id="IPR036206">
    <property type="entry name" value="ThiamineP_synth_sf"/>
</dbReference>
<dbReference type="Gene3D" id="3.20.20.70">
    <property type="entry name" value="Aldolase class I"/>
    <property type="match status" value="1"/>
</dbReference>
<dbReference type="CDD" id="cd00564">
    <property type="entry name" value="TMP_TenI"/>
    <property type="match status" value="1"/>
</dbReference>
<evidence type="ECO:0000256" key="1">
    <source>
        <dbReference type="ARBA" id="ARBA00004948"/>
    </source>
</evidence>
<dbReference type="Pfam" id="PF17792">
    <property type="entry name" value="ThiD2"/>
    <property type="match status" value="1"/>
</dbReference>
<dbReference type="SUPFAM" id="SSF51391">
    <property type="entry name" value="Thiamin phosphate synthase"/>
    <property type="match status" value="1"/>
</dbReference>